<gene>
    <name evidence="2" type="ORF">D0864_02350</name>
</gene>
<dbReference type="Proteomes" id="UP000269539">
    <property type="component" value="Unassembled WGS sequence"/>
</dbReference>
<name>A0A3M7GYV6_HORWE</name>
<organism evidence="2 3">
    <name type="scientific">Hortaea werneckii</name>
    <name type="common">Black yeast</name>
    <name type="synonym">Cladosporium werneckii</name>
    <dbReference type="NCBI Taxonomy" id="91943"/>
    <lineage>
        <taxon>Eukaryota</taxon>
        <taxon>Fungi</taxon>
        <taxon>Dikarya</taxon>
        <taxon>Ascomycota</taxon>
        <taxon>Pezizomycotina</taxon>
        <taxon>Dothideomycetes</taxon>
        <taxon>Dothideomycetidae</taxon>
        <taxon>Mycosphaerellales</taxon>
        <taxon>Teratosphaeriaceae</taxon>
        <taxon>Hortaea</taxon>
    </lineage>
</organism>
<feature type="compositionally biased region" description="Basic and acidic residues" evidence="1">
    <location>
        <begin position="122"/>
        <end position="145"/>
    </location>
</feature>
<feature type="compositionally biased region" description="Pro residues" evidence="1">
    <location>
        <begin position="286"/>
        <end position="298"/>
    </location>
</feature>
<feature type="region of interest" description="Disordered" evidence="1">
    <location>
        <begin position="279"/>
        <end position="381"/>
    </location>
</feature>
<proteinExistence type="predicted"/>
<comment type="caution">
    <text evidence="2">The sequence shown here is derived from an EMBL/GenBank/DDBJ whole genome shotgun (WGS) entry which is preliminary data.</text>
</comment>
<evidence type="ECO:0000313" key="2">
    <source>
        <dbReference type="EMBL" id="RMZ05965.1"/>
    </source>
</evidence>
<feature type="region of interest" description="Disordered" evidence="1">
    <location>
        <begin position="396"/>
        <end position="458"/>
    </location>
</feature>
<sequence length="458" mass="51562">MCEYDSIIDPPIRLAEPMVLPMQSNDEPVLGTIQYGPTPAACSHMPTQLSSDQSRLLTDTADLVKQLASKVHDLEDENQRLFFEMERWKVEAHQLAQEEDRLINEESEEGGEEPEESEEDVERQIETESEHVKVGPFVEEDRGPVQDRTLQDPQDQGRGIQADQASDVLPSIEHPAKPRPLYSVVHRHGELCDVKGIFSTVDQANEAAGIVLTNEYPNCLDLDVLEKGRSQDPWKCSGYEIGEPQRRLGRDGEVRFAVDEENDGVGYVVVLRQELDVQPQRKEDPVPGPLPTWSPLPQIPSYAQNAEPSDHEPEGPWWHPKPSTDQPWDMDYNPTDPFYSQEAIAERERQRELLGLNRQPSVTPASSSPPNMQGFEPRRRESLVPLGFPAAAYWDSERGVAGPTPSGHLRCIPMPEIRELEPARKRVVRNSASNPRKPRSDRGVPRKGRSGKRGRKAA</sequence>
<evidence type="ECO:0000256" key="1">
    <source>
        <dbReference type="SAM" id="MobiDB-lite"/>
    </source>
</evidence>
<feature type="compositionally biased region" description="Basic residues" evidence="1">
    <location>
        <begin position="445"/>
        <end position="458"/>
    </location>
</feature>
<dbReference type="EMBL" id="QWIO01000163">
    <property type="protein sequence ID" value="RMZ05965.1"/>
    <property type="molecule type" value="Genomic_DNA"/>
</dbReference>
<accession>A0A3M7GYV6</accession>
<reference evidence="2 3" key="1">
    <citation type="journal article" date="2018" name="BMC Genomics">
        <title>Genomic evidence for intraspecific hybridization in a clonal and extremely halotolerant yeast.</title>
        <authorList>
            <person name="Gostincar C."/>
            <person name="Stajich J.E."/>
            <person name="Zupancic J."/>
            <person name="Zalar P."/>
            <person name="Gunde-Cimerman N."/>
        </authorList>
    </citation>
    <scope>NUCLEOTIDE SEQUENCE [LARGE SCALE GENOMIC DNA]</scope>
    <source>
        <strain evidence="2 3">EXF-10513</strain>
    </source>
</reference>
<feature type="region of interest" description="Disordered" evidence="1">
    <location>
        <begin position="96"/>
        <end position="175"/>
    </location>
</feature>
<evidence type="ECO:0000313" key="3">
    <source>
        <dbReference type="Proteomes" id="UP000269539"/>
    </source>
</evidence>
<feature type="compositionally biased region" description="Polar residues" evidence="1">
    <location>
        <begin position="358"/>
        <end position="371"/>
    </location>
</feature>
<dbReference type="AlphaFoldDB" id="A0A3M7GYV6"/>
<protein>
    <submittedName>
        <fullName evidence="2">Uncharacterized protein</fullName>
    </submittedName>
</protein>
<feature type="compositionally biased region" description="Acidic residues" evidence="1">
    <location>
        <begin position="105"/>
        <end position="121"/>
    </location>
</feature>